<dbReference type="Proteomes" id="UP000009170">
    <property type="component" value="Unassembled WGS sequence"/>
</dbReference>
<dbReference type="Gene3D" id="1.20.1280.50">
    <property type="match status" value="1"/>
</dbReference>
<accession>A0A090MCX1</accession>
<organism evidence="5 7">
    <name type="scientific">Ostreococcus tauri</name>
    <name type="common">Marine green alga</name>
    <dbReference type="NCBI Taxonomy" id="70448"/>
    <lineage>
        <taxon>Eukaryota</taxon>
        <taxon>Viridiplantae</taxon>
        <taxon>Chlorophyta</taxon>
        <taxon>Mamiellophyceae</taxon>
        <taxon>Mamiellales</taxon>
        <taxon>Bathycoccaceae</taxon>
        <taxon>Ostreococcus</taxon>
    </lineage>
</organism>
<dbReference type="InParanoid" id="A0A090MCX1"/>
<dbReference type="InterPro" id="IPR036047">
    <property type="entry name" value="F-box-like_dom_sf"/>
</dbReference>
<dbReference type="GO" id="GO:0005737">
    <property type="term" value="C:cytoplasm"/>
    <property type="evidence" value="ECO:0007669"/>
    <property type="project" value="TreeGrafter"/>
</dbReference>
<dbReference type="PROSITE" id="PS50181">
    <property type="entry name" value="FBOX"/>
    <property type="match status" value="1"/>
</dbReference>
<evidence type="ECO:0000256" key="3">
    <source>
        <dbReference type="SAM" id="MobiDB-lite"/>
    </source>
</evidence>
<feature type="region of interest" description="Disordered" evidence="3">
    <location>
        <begin position="1"/>
        <end position="73"/>
    </location>
</feature>
<evidence type="ECO:0000313" key="6">
    <source>
        <dbReference type="EMBL" id="OUS43003.1"/>
    </source>
</evidence>
<feature type="compositionally biased region" description="Low complexity" evidence="3">
    <location>
        <begin position="10"/>
        <end position="20"/>
    </location>
</feature>
<reference evidence="6" key="3">
    <citation type="submission" date="2017-04" db="EMBL/GenBank/DDBJ databases">
        <title>Population genomics of picophytoplankton unveils novel chromosome hypervariability.</title>
        <authorList>
            <consortium name="DOE Joint Genome Institute"/>
            <person name="Blanc-Mathieu R."/>
            <person name="Krasovec M."/>
            <person name="Hebrard M."/>
            <person name="Yau S."/>
            <person name="Desgranges E."/>
            <person name="Martin J."/>
            <person name="Schackwitz W."/>
            <person name="Kuo A."/>
            <person name="Salin G."/>
            <person name="Donnadieu C."/>
            <person name="Desdevises Y."/>
            <person name="Sanchez-Ferandin S."/>
            <person name="Moreau H."/>
            <person name="Rivals E."/>
            <person name="Grigoriev I.V."/>
            <person name="Grimsley N."/>
            <person name="Eyre-Walker A."/>
            <person name="Piganeau G."/>
        </authorList>
    </citation>
    <scope>NUCLEOTIDE SEQUENCE [LARGE SCALE GENOMIC DNA]</scope>
    <source>
        <strain evidence="6">RCC 1115</strain>
    </source>
</reference>
<name>A0A090MCX1_OSTTA</name>
<dbReference type="EMBL" id="KZ155835">
    <property type="protein sequence ID" value="OUS43003.1"/>
    <property type="molecule type" value="Genomic_DNA"/>
</dbReference>
<dbReference type="PANTHER" id="PTHR46550:SF1">
    <property type="entry name" value="F-BOX PROTEIN 3"/>
    <property type="match status" value="1"/>
</dbReference>
<keyword evidence="2" id="KW-0833">Ubl conjugation pathway</keyword>
<protein>
    <submittedName>
        <fullName evidence="5">F-box domain</fullName>
    </submittedName>
</protein>
<comment type="pathway">
    <text evidence="1">Protein modification; protein ubiquitination.</text>
</comment>
<sequence>MATRTRTRTRVNAATTTTVKRANELDDDRKSASDDDSDDAFEREVMAEMTEVATEEDDDDERAAKRRRESAGAAAVETERAVGAFGQLPEDVTSLVLRLLAPNELCALGQTCKHFKAQCDRDFLWRQCFIERFGNVKQARQAGVKKLYFLYDALEIDRERRKAPAGFEKIFVEAFAAKRSQVCANIAPLCEQVATDQVAREWKSHRKFSHDATHVCSRRNGCSYQELQGKVFVCERTGKVHVCDDTCRERQLDEDSGTEICQISGASFDTVLPDEDDEDEQTVAEQEQQYFEKGYFGRAFEVGYGCDNELELQTALWGGPTRGGN</sequence>
<dbReference type="PANTHER" id="PTHR46550">
    <property type="entry name" value="F-BOX ONLY PROTEIN 3"/>
    <property type="match status" value="1"/>
</dbReference>
<evidence type="ECO:0000313" key="7">
    <source>
        <dbReference type="Proteomes" id="UP000009170"/>
    </source>
</evidence>
<dbReference type="EMBL" id="CAID01000012">
    <property type="protein sequence ID" value="CEF99879.1"/>
    <property type="molecule type" value="Genomic_DNA"/>
</dbReference>
<evidence type="ECO:0000259" key="4">
    <source>
        <dbReference type="PROSITE" id="PS50181"/>
    </source>
</evidence>
<accession>A0A1Y5I4I2</accession>
<evidence type="ECO:0000313" key="5">
    <source>
        <dbReference type="EMBL" id="CEF99879.1"/>
    </source>
</evidence>
<accession>A0A454XLW6</accession>
<dbReference type="Proteomes" id="UP000195557">
    <property type="component" value="Unassembled WGS sequence"/>
</dbReference>
<dbReference type="InterPro" id="IPR052121">
    <property type="entry name" value="F-box_SCF_Substrate_Recog"/>
</dbReference>
<dbReference type="OrthoDB" id="3219396at2759"/>
<proteinExistence type="predicted"/>
<keyword evidence="7" id="KW-1185">Reference proteome</keyword>
<dbReference type="InterPro" id="IPR001810">
    <property type="entry name" value="F-box_dom"/>
</dbReference>
<feature type="domain" description="F-box" evidence="4">
    <location>
        <begin position="82"/>
        <end position="128"/>
    </location>
</feature>
<evidence type="ECO:0000256" key="1">
    <source>
        <dbReference type="ARBA" id="ARBA00004906"/>
    </source>
</evidence>
<dbReference type="AlphaFoldDB" id="A0A090MCX1"/>
<dbReference type="FunCoup" id="A0A090MCX1">
    <property type="interactions" value="263"/>
</dbReference>
<feature type="compositionally biased region" description="Basic and acidic residues" evidence="3">
    <location>
        <begin position="21"/>
        <end position="33"/>
    </location>
</feature>
<reference evidence="5 7" key="1">
    <citation type="journal article" date="2006" name="Proc. Natl. Acad. Sci. U.S.A.">
        <title>Genome analysis of the smallest free-living eukaryote Ostreococcus tauri unveils many unique features.</title>
        <authorList>
            <person name="Derelle E."/>
            <person name="Ferraz C."/>
            <person name="Rombauts S."/>
            <person name="Rouze P."/>
            <person name="Worden A.Z."/>
            <person name="Robbens S."/>
            <person name="Partensky F."/>
            <person name="Degroeve S."/>
            <person name="Echeynie S."/>
            <person name="Cooke R."/>
            <person name="Saeys Y."/>
            <person name="Wuyts J."/>
            <person name="Jabbari K."/>
            <person name="Bowler C."/>
            <person name="Panaud O."/>
            <person name="Piegu B."/>
            <person name="Ball S.G."/>
            <person name="Ral J.-P."/>
            <person name="Bouget F.-Y."/>
            <person name="Piganeau G."/>
            <person name="De Baets B."/>
            <person name="Picard A."/>
            <person name="Delseny M."/>
            <person name="Demaille J."/>
            <person name="Van de Peer Y."/>
            <person name="Moreau H."/>
        </authorList>
    </citation>
    <scope>NUCLEOTIDE SEQUENCE [LARGE SCALE GENOMIC DNA]</scope>
    <source>
        <strain evidence="5 7">OTTH0595</strain>
    </source>
</reference>
<gene>
    <name evidence="6" type="ORF">BE221DRAFT_194998</name>
    <name evidence="5" type="ORF">OT_ostta12g01680</name>
</gene>
<dbReference type="Pfam" id="PF12937">
    <property type="entry name" value="F-box-like"/>
    <property type="match status" value="1"/>
</dbReference>
<evidence type="ECO:0000256" key="2">
    <source>
        <dbReference type="ARBA" id="ARBA00022786"/>
    </source>
</evidence>
<reference evidence="5" key="2">
    <citation type="journal article" date="2014" name="BMC Genomics">
        <title>An improved genome of the model marine alga Ostreococcus tauri unfolds by assessing Illumina de novo assemblies.</title>
        <authorList>
            <person name="Blanc-Mathieu R."/>
            <person name="Verhelst B."/>
            <person name="Derelle E."/>
            <person name="Rombauts S."/>
            <person name="Bouget F.Y."/>
            <person name="Carre I."/>
            <person name="Chateau A."/>
            <person name="Eyre-Walker A."/>
            <person name="Grimsley N."/>
            <person name="Moreau H."/>
            <person name="Piegu B."/>
            <person name="Rivals E."/>
            <person name="Schackwitz W."/>
            <person name="Van de Peer Y."/>
            <person name="Piganeau G."/>
        </authorList>
    </citation>
    <scope>NUCLEOTIDE SEQUENCE</scope>
    <source>
        <strain evidence="5">RCC4221</strain>
    </source>
</reference>
<dbReference type="SUPFAM" id="SSF81383">
    <property type="entry name" value="F-box domain"/>
    <property type="match status" value="1"/>
</dbReference>